<dbReference type="InterPro" id="IPR023772">
    <property type="entry name" value="DNA-bd_HTH_TetR-type_CS"/>
</dbReference>
<dbReference type="PANTHER" id="PTHR43479:SF11">
    <property type="entry name" value="ACREF_ENVCD OPERON REPRESSOR-RELATED"/>
    <property type="match status" value="1"/>
</dbReference>
<dbReference type="RefSeq" id="WP_354368681.1">
    <property type="nucleotide sequence ID" value="NZ_JBEPMA010000009.1"/>
</dbReference>
<dbReference type="PANTHER" id="PTHR43479">
    <property type="entry name" value="ACREF/ENVCD OPERON REPRESSOR-RELATED"/>
    <property type="match status" value="1"/>
</dbReference>
<dbReference type="EMBL" id="JBEPMA010000009">
    <property type="protein sequence ID" value="MET3617858.1"/>
    <property type="molecule type" value="Genomic_DNA"/>
</dbReference>
<feature type="DNA-binding region" description="H-T-H motif" evidence="2">
    <location>
        <begin position="36"/>
        <end position="55"/>
    </location>
</feature>
<dbReference type="InterPro" id="IPR001647">
    <property type="entry name" value="HTH_TetR"/>
</dbReference>
<name>A0ABV2JAR1_9FIRM</name>
<feature type="domain" description="HTH tetR-type" evidence="3">
    <location>
        <begin position="13"/>
        <end position="73"/>
    </location>
</feature>
<proteinExistence type="predicted"/>
<dbReference type="PROSITE" id="PS01081">
    <property type="entry name" value="HTH_TETR_1"/>
    <property type="match status" value="1"/>
</dbReference>
<keyword evidence="5" id="KW-1185">Reference proteome</keyword>
<dbReference type="InterPro" id="IPR009057">
    <property type="entry name" value="Homeodomain-like_sf"/>
</dbReference>
<dbReference type="Pfam" id="PF00440">
    <property type="entry name" value="TetR_N"/>
    <property type="match status" value="1"/>
</dbReference>
<dbReference type="PROSITE" id="PS50977">
    <property type="entry name" value="HTH_TETR_2"/>
    <property type="match status" value="1"/>
</dbReference>
<gene>
    <name evidence="4" type="ORF">ABID14_001493</name>
</gene>
<keyword evidence="1 2" id="KW-0238">DNA-binding</keyword>
<organism evidence="4 5">
    <name type="scientific">Peptoniphilus olsenii</name>
    <dbReference type="NCBI Taxonomy" id="411570"/>
    <lineage>
        <taxon>Bacteria</taxon>
        <taxon>Bacillati</taxon>
        <taxon>Bacillota</taxon>
        <taxon>Tissierellia</taxon>
        <taxon>Tissierellales</taxon>
        <taxon>Peptoniphilaceae</taxon>
        <taxon>Peptoniphilus</taxon>
    </lineage>
</organism>
<dbReference type="InterPro" id="IPR050624">
    <property type="entry name" value="HTH-type_Tx_Regulator"/>
</dbReference>
<evidence type="ECO:0000259" key="3">
    <source>
        <dbReference type="PROSITE" id="PS50977"/>
    </source>
</evidence>
<evidence type="ECO:0000313" key="4">
    <source>
        <dbReference type="EMBL" id="MET3617858.1"/>
    </source>
</evidence>
<comment type="caution">
    <text evidence="4">The sequence shown here is derived from an EMBL/GenBank/DDBJ whole genome shotgun (WGS) entry which is preliminary data.</text>
</comment>
<evidence type="ECO:0000313" key="5">
    <source>
        <dbReference type="Proteomes" id="UP001549162"/>
    </source>
</evidence>
<dbReference type="PRINTS" id="PR00455">
    <property type="entry name" value="HTHTETR"/>
</dbReference>
<evidence type="ECO:0000256" key="1">
    <source>
        <dbReference type="ARBA" id="ARBA00023125"/>
    </source>
</evidence>
<protein>
    <submittedName>
        <fullName evidence="4">AcrR family transcriptional regulator</fullName>
    </submittedName>
</protein>
<sequence length="209" mass="24491">MDNKKRRERMDYFDRKSEILDMARSMFISIGYEDTSINDLIKKLGIAKGTFYYYFKSKEELLDQVISEVNKEIVKNICEISALDRSPDEKLFMAISSLKVENHNMIIDYMHKPENALLHQKTLNSILKDVTPYFEKIIEEGNRSNVFSCKYPKESMYIFLCSAINLLDDGVIDFNHDEKESIFMALIELLANMLAVDVDKIHNFMIRED</sequence>
<dbReference type="Gene3D" id="1.10.357.10">
    <property type="entry name" value="Tetracycline Repressor, domain 2"/>
    <property type="match status" value="1"/>
</dbReference>
<dbReference type="Pfam" id="PF21303">
    <property type="entry name" value="TetR_C_39"/>
    <property type="match status" value="1"/>
</dbReference>
<accession>A0ABV2JAR1</accession>
<dbReference type="InterPro" id="IPR049149">
    <property type="entry name" value="TetR/AcrR_C"/>
</dbReference>
<evidence type="ECO:0000256" key="2">
    <source>
        <dbReference type="PROSITE-ProRule" id="PRU00335"/>
    </source>
</evidence>
<reference evidence="4 5" key="1">
    <citation type="submission" date="2024-06" db="EMBL/GenBank/DDBJ databases">
        <title>Genomic Encyclopedia of Type Strains, Phase IV (KMG-IV): sequencing the most valuable type-strain genomes for metagenomic binning, comparative biology and taxonomic classification.</title>
        <authorList>
            <person name="Goeker M."/>
        </authorList>
    </citation>
    <scope>NUCLEOTIDE SEQUENCE [LARGE SCALE GENOMIC DNA]</scope>
    <source>
        <strain evidence="4 5">DSM 21460</strain>
    </source>
</reference>
<dbReference type="SUPFAM" id="SSF46689">
    <property type="entry name" value="Homeodomain-like"/>
    <property type="match status" value="1"/>
</dbReference>
<dbReference type="Proteomes" id="UP001549162">
    <property type="component" value="Unassembled WGS sequence"/>
</dbReference>